<comment type="caution">
    <text evidence="1">The sequence shown here is derived from an EMBL/GenBank/DDBJ whole genome shotgun (WGS) entry which is preliminary data.</text>
</comment>
<dbReference type="AlphaFoldDB" id="A0A3M7P9W2"/>
<organism evidence="1 2">
    <name type="scientific">Brachionus plicatilis</name>
    <name type="common">Marine rotifer</name>
    <name type="synonym">Brachionus muelleri</name>
    <dbReference type="NCBI Taxonomy" id="10195"/>
    <lineage>
        <taxon>Eukaryota</taxon>
        <taxon>Metazoa</taxon>
        <taxon>Spiralia</taxon>
        <taxon>Gnathifera</taxon>
        <taxon>Rotifera</taxon>
        <taxon>Eurotatoria</taxon>
        <taxon>Monogononta</taxon>
        <taxon>Pseudotrocha</taxon>
        <taxon>Ploima</taxon>
        <taxon>Brachionidae</taxon>
        <taxon>Brachionus</taxon>
    </lineage>
</organism>
<evidence type="ECO:0000313" key="2">
    <source>
        <dbReference type="Proteomes" id="UP000276133"/>
    </source>
</evidence>
<evidence type="ECO:0000313" key="1">
    <source>
        <dbReference type="EMBL" id="RMZ95779.1"/>
    </source>
</evidence>
<keyword evidence="2" id="KW-1185">Reference proteome</keyword>
<sequence length="88" mass="10607">MKPEQLLSFKMSLFFVREITKNFAKILFEKRILDHKKSCLKSLTICVKSDKELNSHLVIYAKIKWVQNKKIKEIRVFSRILRQIRLID</sequence>
<name>A0A3M7P9W2_BRAPC</name>
<accession>A0A3M7P9W2</accession>
<proteinExistence type="predicted"/>
<protein>
    <submittedName>
        <fullName evidence="1">Uncharacterized protein</fullName>
    </submittedName>
</protein>
<reference evidence="1 2" key="1">
    <citation type="journal article" date="2018" name="Sci. Rep.">
        <title>Genomic signatures of local adaptation to the degree of environmental predictability in rotifers.</title>
        <authorList>
            <person name="Franch-Gras L."/>
            <person name="Hahn C."/>
            <person name="Garcia-Roger E.M."/>
            <person name="Carmona M.J."/>
            <person name="Serra M."/>
            <person name="Gomez A."/>
        </authorList>
    </citation>
    <scope>NUCLEOTIDE SEQUENCE [LARGE SCALE GENOMIC DNA]</scope>
    <source>
        <strain evidence="1">HYR1</strain>
    </source>
</reference>
<dbReference type="Proteomes" id="UP000276133">
    <property type="component" value="Unassembled WGS sequence"/>
</dbReference>
<dbReference type="EMBL" id="REGN01012341">
    <property type="protein sequence ID" value="RMZ95779.1"/>
    <property type="molecule type" value="Genomic_DNA"/>
</dbReference>
<gene>
    <name evidence="1" type="ORF">BpHYR1_039463</name>
</gene>